<evidence type="ECO:0000256" key="2">
    <source>
        <dbReference type="ARBA" id="ARBA00022527"/>
    </source>
</evidence>
<dbReference type="Gene3D" id="3.30.200.20">
    <property type="entry name" value="Phosphorylase Kinase, domain 1"/>
    <property type="match status" value="1"/>
</dbReference>
<dbReference type="OrthoDB" id="1918322at2759"/>
<evidence type="ECO:0000259" key="15">
    <source>
        <dbReference type="PROSITE" id="PS50011"/>
    </source>
</evidence>
<dbReference type="FunFam" id="3.30.200.20:FF:000162">
    <property type="entry name" value="Adenine nucleotide alpha hydrolase-like domain kinase"/>
    <property type="match status" value="1"/>
</dbReference>
<dbReference type="PROSITE" id="PS00108">
    <property type="entry name" value="PROTEIN_KINASE_ST"/>
    <property type="match status" value="1"/>
</dbReference>
<reference evidence="16" key="1">
    <citation type="submission" date="2023-05" db="EMBL/GenBank/DDBJ databases">
        <title>Genome and transcriptome analyses reveal genes involved in the formation of fine ridges on petal epidermal cells in Hibiscus trionum.</title>
        <authorList>
            <person name="Koshimizu S."/>
            <person name="Masuda S."/>
            <person name="Ishii T."/>
            <person name="Shirasu K."/>
            <person name="Hoshino A."/>
            <person name="Arita M."/>
        </authorList>
    </citation>
    <scope>NUCLEOTIDE SEQUENCE</scope>
    <source>
        <strain evidence="16">Hamamatsu line</strain>
    </source>
</reference>
<feature type="binding site" evidence="12">
    <location>
        <position position="380"/>
    </location>
    <ligand>
        <name>ATP</name>
        <dbReference type="ChEBI" id="CHEBI:30616"/>
    </ligand>
</feature>
<feature type="transmembrane region" description="Helical" evidence="13">
    <location>
        <begin position="282"/>
        <end position="301"/>
    </location>
</feature>
<evidence type="ECO:0000256" key="11">
    <source>
        <dbReference type="ARBA" id="ARBA00023180"/>
    </source>
</evidence>
<keyword evidence="7" id="KW-0418">Kinase</keyword>
<evidence type="ECO:0000313" key="16">
    <source>
        <dbReference type="EMBL" id="GMJ12066.1"/>
    </source>
</evidence>
<comment type="caution">
    <text evidence="16">The sequence shown here is derived from an EMBL/GenBank/DDBJ whole genome shotgun (WGS) entry which is preliminary data.</text>
</comment>
<keyword evidence="17" id="KW-1185">Reference proteome</keyword>
<dbReference type="InterPro" id="IPR001245">
    <property type="entry name" value="Ser-Thr/Tyr_kinase_cat_dom"/>
</dbReference>
<feature type="signal peptide" evidence="14">
    <location>
        <begin position="1"/>
        <end position="30"/>
    </location>
</feature>
<dbReference type="AlphaFoldDB" id="A0A9W7JB21"/>
<evidence type="ECO:0000256" key="12">
    <source>
        <dbReference type="PROSITE-ProRule" id="PRU10141"/>
    </source>
</evidence>
<evidence type="ECO:0000256" key="10">
    <source>
        <dbReference type="ARBA" id="ARBA00023136"/>
    </source>
</evidence>
<keyword evidence="4 13" id="KW-0812">Transmembrane</keyword>
<evidence type="ECO:0000256" key="9">
    <source>
        <dbReference type="ARBA" id="ARBA00022989"/>
    </source>
</evidence>
<feature type="domain" description="Protein kinase" evidence="15">
    <location>
        <begin position="352"/>
        <end position="629"/>
    </location>
</feature>
<feature type="chain" id="PRO_5040770741" description="Protein kinase domain-containing protein" evidence="14">
    <location>
        <begin position="31"/>
        <end position="646"/>
    </location>
</feature>
<evidence type="ECO:0000256" key="4">
    <source>
        <dbReference type="ARBA" id="ARBA00022692"/>
    </source>
</evidence>
<dbReference type="InterPro" id="IPR000719">
    <property type="entry name" value="Prot_kinase_dom"/>
</dbReference>
<dbReference type="GO" id="GO:0004674">
    <property type="term" value="F:protein serine/threonine kinase activity"/>
    <property type="evidence" value="ECO:0007669"/>
    <property type="project" value="UniProtKB-KW"/>
</dbReference>
<sequence>MVSIEFKANPLFVFIYVLFLLLHGGRYCSSQRACPICGSMEVPYPLSTHPGCGDPSYSLRCDSRSRKLYFDALNGSSYVVTLIMASFYRMVVQPSRWLPGRCETNDMGVSEGIWLNQTLPFNITSSNTIFLFNCSPRLLVSPLNCTPTSLCHRYLESSGHVEAKRALQCAGDVDPCCTFVAGGMPSAYKIRLHSSGCKAFRSILHLDPQKAAYEWEEGLEIQWESPLEPVCKTQLDCLGNSKCSPTASNGLSRCLCNKGYNWDPVVGTCLGKKKSKRASVRLKVSIGVISFFTLAMVIAAITSRKPWRNDSNQAKAKAKLMKEREDMLKSSNGGTPAKIFRLKEVKKMTNDFCRDRFLGSGGFGEVYKGELPFGDTVAVKSAKVGNIKSTQQVLNEVGILSQVNHKNLVRLLGCCVEAEQPLMIYEYISNGTLSDHLHGKYPTVLDWKTRLKIALQTAEALAYLHSAAYTPIYHRDVKSANILLDDEFNAKVSDFGLSRLASPGLSHVSTCAQGTLGYMDPEYYRNYQLTDKSDVYSYGVVLLELLTSQRAIDFSRDQDDVNLAIYVSQRGRNGAIMEVVDQQLLNKEPSADMLKSFELFSELAFACLREKKSDRPGMKDVVQQLHCIIQIIDEENVAKEVSLEIK</sequence>
<proteinExistence type="predicted"/>
<dbReference type="InterPro" id="IPR011009">
    <property type="entry name" value="Kinase-like_dom_sf"/>
</dbReference>
<keyword evidence="6 12" id="KW-0547">Nucleotide-binding</keyword>
<keyword evidence="2" id="KW-0723">Serine/threonine-protein kinase</keyword>
<organism evidence="16 17">
    <name type="scientific">Hibiscus trionum</name>
    <name type="common">Flower of an hour</name>
    <dbReference type="NCBI Taxonomy" id="183268"/>
    <lineage>
        <taxon>Eukaryota</taxon>
        <taxon>Viridiplantae</taxon>
        <taxon>Streptophyta</taxon>
        <taxon>Embryophyta</taxon>
        <taxon>Tracheophyta</taxon>
        <taxon>Spermatophyta</taxon>
        <taxon>Magnoliopsida</taxon>
        <taxon>eudicotyledons</taxon>
        <taxon>Gunneridae</taxon>
        <taxon>Pentapetalae</taxon>
        <taxon>rosids</taxon>
        <taxon>malvids</taxon>
        <taxon>Malvales</taxon>
        <taxon>Malvaceae</taxon>
        <taxon>Malvoideae</taxon>
        <taxon>Hibiscus</taxon>
    </lineage>
</organism>
<accession>A0A9W7JB21</accession>
<evidence type="ECO:0000313" key="17">
    <source>
        <dbReference type="Proteomes" id="UP001165190"/>
    </source>
</evidence>
<dbReference type="PROSITE" id="PS00107">
    <property type="entry name" value="PROTEIN_KINASE_ATP"/>
    <property type="match status" value="1"/>
</dbReference>
<keyword evidence="10 13" id="KW-0472">Membrane</keyword>
<dbReference type="PANTHER" id="PTHR46008:SF2">
    <property type="entry name" value="LEAF RUST 10 DISEASE-RESISTANCE LOCUS RECEPTOR-LIKE PROTEIN KINASE-LIKE 1.4"/>
    <property type="match status" value="1"/>
</dbReference>
<dbReference type="GO" id="GO:0005524">
    <property type="term" value="F:ATP binding"/>
    <property type="evidence" value="ECO:0007669"/>
    <property type="project" value="UniProtKB-UniRule"/>
</dbReference>
<protein>
    <recommendedName>
        <fullName evidence="15">Protein kinase domain-containing protein</fullName>
    </recommendedName>
</protein>
<keyword evidence="11" id="KW-0325">Glycoprotein</keyword>
<dbReference type="GO" id="GO:0005886">
    <property type="term" value="C:plasma membrane"/>
    <property type="evidence" value="ECO:0007669"/>
    <property type="project" value="UniProtKB-ARBA"/>
</dbReference>
<evidence type="ECO:0000256" key="14">
    <source>
        <dbReference type="SAM" id="SignalP"/>
    </source>
</evidence>
<dbReference type="InterPro" id="IPR008271">
    <property type="entry name" value="Ser/Thr_kinase_AS"/>
</dbReference>
<dbReference type="EMBL" id="BSYR01000061">
    <property type="protein sequence ID" value="GMJ12066.1"/>
    <property type="molecule type" value="Genomic_DNA"/>
</dbReference>
<dbReference type="Proteomes" id="UP001165190">
    <property type="component" value="Unassembled WGS sequence"/>
</dbReference>
<dbReference type="SMART" id="SM00220">
    <property type="entry name" value="S_TKc"/>
    <property type="match status" value="1"/>
</dbReference>
<keyword evidence="3" id="KW-0808">Transferase</keyword>
<evidence type="ECO:0000256" key="13">
    <source>
        <dbReference type="SAM" id="Phobius"/>
    </source>
</evidence>
<comment type="subcellular location">
    <subcellularLocation>
        <location evidence="1">Membrane</location>
        <topology evidence="1">Single-pass membrane protein</topology>
    </subcellularLocation>
</comment>
<dbReference type="Pfam" id="PF07714">
    <property type="entry name" value="PK_Tyr_Ser-Thr"/>
    <property type="match status" value="1"/>
</dbReference>
<gene>
    <name evidence="16" type="ORF">HRI_004875800</name>
</gene>
<evidence type="ECO:0000256" key="3">
    <source>
        <dbReference type="ARBA" id="ARBA00022679"/>
    </source>
</evidence>
<keyword evidence="9 13" id="KW-1133">Transmembrane helix</keyword>
<name>A0A9W7JB21_HIBTR</name>
<evidence type="ECO:0000256" key="8">
    <source>
        <dbReference type="ARBA" id="ARBA00022840"/>
    </source>
</evidence>
<dbReference type="Gene3D" id="1.10.510.10">
    <property type="entry name" value="Transferase(Phosphotransferase) domain 1"/>
    <property type="match status" value="1"/>
</dbReference>
<dbReference type="PROSITE" id="PS50011">
    <property type="entry name" value="PROTEIN_KINASE_DOM"/>
    <property type="match status" value="1"/>
</dbReference>
<dbReference type="FunFam" id="1.10.510.10:FF:000161">
    <property type="entry name" value="Wall-associated receptor kinase-like 20"/>
    <property type="match status" value="1"/>
</dbReference>
<evidence type="ECO:0000256" key="1">
    <source>
        <dbReference type="ARBA" id="ARBA00004167"/>
    </source>
</evidence>
<dbReference type="PANTHER" id="PTHR46008">
    <property type="entry name" value="LEAF RUST 10 DISEASE-RESISTANCE LOCUS RECEPTOR-LIKE PROTEIN KINASE-LIKE 1.4"/>
    <property type="match status" value="1"/>
</dbReference>
<dbReference type="CDD" id="cd14066">
    <property type="entry name" value="STKc_IRAK"/>
    <property type="match status" value="1"/>
</dbReference>
<dbReference type="SUPFAM" id="SSF56112">
    <property type="entry name" value="Protein kinase-like (PK-like)"/>
    <property type="match status" value="1"/>
</dbReference>
<evidence type="ECO:0000256" key="6">
    <source>
        <dbReference type="ARBA" id="ARBA00022741"/>
    </source>
</evidence>
<evidence type="ECO:0000256" key="7">
    <source>
        <dbReference type="ARBA" id="ARBA00022777"/>
    </source>
</evidence>
<keyword evidence="8 12" id="KW-0067">ATP-binding</keyword>
<dbReference type="InterPro" id="IPR017441">
    <property type="entry name" value="Protein_kinase_ATP_BS"/>
</dbReference>
<evidence type="ECO:0000256" key="5">
    <source>
        <dbReference type="ARBA" id="ARBA00022729"/>
    </source>
</evidence>
<keyword evidence="5 14" id="KW-0732">Signal</keyword>